<keyword evidence="9" id="KW-0732">Signal</keyword>
<keyword evidence="6" id="KW-0482">Metalloprotease</keyword>
<dbReference type="Pfam" id="PF00246">
    <property type="entry name" value="Peptidase_M14"/>
    <property type="match status" value="1"/>
</dbReference>
<dbReference type="PROSITE" id="PS52035">
    <property type="entry name" value="PEPTIDASE_M14"/>
    <property type="match status" value="1"/>
</dbReference>
<evidence type="ECO:0000256" key="3">
    <source>
        <dbReference type="ARBA" id="ARBA00022670"/>
    </source>
</evidence>
<keyword evidence="4" id="KW-0378">Hydrolase</keyword>
<dbReference type="PANTHER" id="PTHR11705">
    <property type="entry name" value="PROTEASE FAMILY M14 CARBOXYPEPTIDASE A,B"/>
    <property type="match status" value="1"/>
</dbReference>
<proteinExistence type="inferred from homology"/>
<dbReference type="SMART" id="SM00631">
    <property type="entry name" value="Zn_pept"/>
    <property type="match status" value="1"/>
</dbReference>
<evidence type="ECO:0000256" key="8">
    <source>
        <dbReference type="SAM" id="MobiDB-lite"/>
    </source>
</evidence>
<sequence>MISARSVLAITLLAAAPNLPAQSIVDWTEGPGRLGLGYPVPIPVDTPLPFDGFRSHAGLHARHQDLAAMHDFVSSTIVGHTRKGRDIWAYRIGRGGDSTFEGLPRGALQFTGGIHAREWQSPEVVTGLMELLAEESGDRHWIDFVLDQTSIVLIPVLNVDGFLQTQRYPSSNWLDVDNRYPDTSPRDGRMRRKNLRGADQDLTTSTGRLAGVDLNRNNEPAWPGPPQTGTAVDLTYRGPAPASEPETQALISAAELAPGEQLRFYADMHSFSKVFFSVLTDNQRRNGIQRRVLELAADHHAALPGRKRYIDDPSHIDFGIGTTSEYFASEFHVPSLTWEIEPGQATGAEYGGFGNNGHDGFILPESEIRRVRENLAETMTAIAYHMAGPPHVVRAELFDESGRFTLWTARWMPAEEGRRQAVTRSVRPLSAGEAYRLRVTFNKPMRWREDGDVVPFPGRAASSLDIEAGLALGNETLSVVAGEAEWHRQPSTWQGRRPRYRDDTVTIPIRLEDNQNNIALLEGSRSRSVTLVLAAEDMTGHSLDADPATPAGFRWGAWRDYDGELGPDLGGRDRTLALAATTRQADPVIPVSAGHSAMWFNPDRSGEGWVLEVLPENRAVAYWFTFDDEGRPRWLVGNGRIEGNRVEFPELIAASGARFGPDFDPEDVETATVGSARMVFDGCTGGWYEYEAYGFHRTIDFQALTSTWNAPCGPNVGFPDIERAGESGSWYDPAQAGQGLTVQWISPEQMMLVWFTFDAEGRPYWIIGLSRAGSTDPVVFPELRAVRGPVFGDDYDPGALEQTLWGRAELSLDCAQGQFEYETDIEGFVGGVLPLERLTRLAGLECP</sequence>
<evidence type="ECO:0000256" key="1">
    <source>
        <dbReference type="ARBA" id="ARBA00001947"/>
    </source>
</evidence>
<comment type="caution">
    <text evidence="11">The sequence shown here is derived from an EMBL/GenBank/DDBJ whole genome shotgun (WGS) entry which is preliminary data.</text>
</comment>
<evidence type="ECO:0000256" key="7">
    <source>
        <dbReference type="PROSITE-ProRule" id="PRU01379"/>
    </source>
</evidence>
<evidence type="ECO:0000256" key="9">
    <source>
        <dbReference type="SAM" id="SignalP"/>
    </source>
</evidence>
<comment type="cofactor">
    <cofactor evidence="1">
        <name>Zn(2+)</name>
        <dbReference type="ChEBI" id="CHEBI:29105"/>
    </cofactor>
</comment>
<feature type="active site" description="Proton donor/acceptor" evidence="7">
    <location>
        <position position="339"/>
    </location>
</feature>
<feature type="chain" id="PRO_5017659650" description="Peptidase M14 domain-containing protein" evidence="9">
    <location>
        <begin position="22"/>
        <end position="847"/>
    </location>
</feature>
<dbReference type="GO" id="GO:0006508">
    <property type="term" value="P:proteolysis"/>
    <property type="evidence" value="ECO:0007669"/>
    <property type="project" value="UniProtKB-KW"/>
</dbReference>
<organism evidence="11 12">
    <name type="scientific">Wenzhouxiangella sediminis</name>
    <dbReference type="NCBI Taxonomy" id="1792836"/>
    <lineage>
        <taxon>Bacteria</taxon>
        <taxon>Pseudomonadati</taxon>
        <taxon>Pseudomonadota</taxon>
        <taxon>Gammaproteobacteria</taxon>
        <taxon>Chromatiales</taxon>
        <taxon>Wenzhouxiangellaceae</taxon>
        <taxon>Wenzhouxiangella</taxon>
    </lineage>
</organism>
<gene>
    <name evidence="11" type="ORF">DZC52_00640</name>
</gene>
<dbReference type="Proteomes" id="UP000260351">
    <property type="component" value="Unassembled WGS sequence"/>
</dbReference>
<keyword evidence="12" id="KW-1185">Reference proteome</keyword>
<keyword evidence="3" id="KW-0645">Protease</keyword>
<dbReference type="SUPFAM" id="SSF53187">
    <property type="entry name" value="Zn-dependent exopeptidases"/>
    <property type="match status" value="1"/>
</dbReference>
<dbReference type="Gene3D" id="3.40.630.10">
    <property type="entry name" value="Zn peptidases"/>
    <property type="match status" value="1"/>
</dbReference>
<evidence type="ECO:0000313" key="11">
    <source>
        <dbReference type="EMBL" id="RFF32874.1"/>
    </source>
</evidence>
<evidence type="ECO:0000256" key="6">
    <source>
        <dbReference type="ARBA" id="ARBA00023049"/>
    </source>
</evidence>
<evidence type="ECO:0000256" key="2">
    <source>
        <dbReference type="ARBA" id="ARBA00005988"/>
    </source>
</evidence>
<feature type="signal peptide" evidence="9">
    <location>
        <begin position="1"/>
        <end position="21"/>
    </location>
</feature>
<dbReference type="PANTHER" id="PTHR11705:SF143">
    <property type="entry name" value="SLL0236 PROTEIN"/>
    <property type="match status" value="1"/>
</dbReference>
<dbReference type="GO" id="GO:0005615">
    <property type="term" value="C:extracellular space"/>
    <property type="evidence" value="ECO:0007669"/>
    <property type="project" value="TreeGrafter"/>
</dbReference>
<dbReference type="GO" id="GO:0008270">
    <property type="term" value="F:zinc ion binding"/>
    <property type="evidence" value="ECO:0007669"/>
    <property type="project" value="InterPro"/>
</dbReference>
<dbReference type="GO" id="GO:0004181">
    <property type="term" value="F:metallocarboxypeptidase activity"/>
    <property type="evidence" value="ECO:0007669"/>
    <property type="project" value="InterPro"/>
</dbReference>
<evidence type="ECO:0000259" key="10">
    <source>
        <dbReference type="PROSITE" id="PS52035"/>
    </source>
</evidence>
<comment type="similarity">
    <text evidence="2 7">Belongs to the peptidase M14 family.</text>
</comment>
<evidence type="ECO:0000313" key="12">
    <source>
        <dbReference type="Proteomes" id="UP000260351"/>
    </source>
</evidence>
<dbReference type="OrthoDB" id="5749027at2"/>
<dbReference type="InterPro" id="IPR000834">
    <property type="entry name" value="Peptidase_M14"/>
</dbReference>
<dbReference type="EMBL" id="QUZK01000003">
    <property type="protein sequence ID" value="RFF32874.1"/>
    <property type="molecule type" value="Genomic_DNA"/>
</dbReference>
<keyword evidence="5" id="KW-0862">Zinc</keyword>
<name>A0A3E1KCV9_9GAMM</name>
<dbReference type="AlphaFoldDB" id="A0A3E1KCV9"/>
<feature type="region of interest" description="Disordered" evidence="8">
    <location>
        <begin position="179"/>
        <end position="206"/>
    </location>
</feature>
<evidence type="ECO:0000256" key="4">
    <source>
        <dbReference type="ARBA" id="ARBA00022801"/>
    </source>
</evidence>
<feature type="compositionally biased region" description="Basic and acidic residues" evidence="8">
    <location>
        <begin position="179"/>
        <end position="188"/>
    </location>
</feature>
<feature type="domain" description="Peptidase M14" evidence="10">
    <location>
        <begin position="52"/>
        <end position="386"/>
    </location>
</feature>
<dbReference type="RefSeq" id="WP_116649188.1">
    <property type="nucleotide sequence ID" value="NZ_QUZK01000003.1"/>
</dbReference>
<accession>A0A3E1KCV9</accession>
<evidence type="ECO:0000256" key="5">
    <source>
        <dbReference type="ARBA" id="ARBA00022833"/>
    </source>
</evidence>
<reference evidence="11 12" key="1">
    <citation type="submission" date="2018-08" db="EMBL/GenBank/DDBJ databases">
        <title>Wenzhouxiangella salilacus sp. nov., a novel bacterium isolated from a saline lake in Xinjiang Province, China.</title>
        <authorList>
            <person name="Han S."/>
        </authorList>
    </citation>
    <scope>NUCLEOTIDE SEQUENCE [LARGE SCALE GENOMIC DNA]</scope>
    <source>
        <strain evidence="11 12">XDB06</strain>
    </source>
</reference>
<protein>
    <recommendedName>
        <fullName evidence="10">Peptidase M14 domain-containing protein</fullName>
    </recommendedName>
</protein>